<proteinExistence type="predicted"/>
<accession>A0A1I8FLT1</accession>
<dbReference type="WBParaSite" id="maker-unitig_40085-snap-gene-0.2-mRNA-1">
    <property type="protein sequence ID" value="maker-unitig_40085-snap-gene-0.2-mRNA-1"/>
    <property type="gene ID" value="maker-unitig_40085-snap-gene-0.2"/>
</dbReference>
<name>A0A1I8FLT1_9PLAT</name>
<sequence>MARALPVKTPVLISQLWFGVAWLLRVERVFHQLDASSAGFIPATSWTS</sequence>
<keyword evidence="1" id="KW-1185">Reference proteome</keyword>
<dbReference type="Proteomes" id="UP000095280">
    <property type="component" value="Unplaced"/>
</dbReference>
<evidence type="ECO:0000313" key="1">
    <source>
        <dbReference type="Proteomes" id="UP000095280"/>
    </source>
</evidence>
<reference evidence="2" key="1">
    <citation type="submission" date="2016-11" db="UniProtKB">
        <authorList>
            <consortium name="WormBaseParasite"/>
        </authorList>
    </citation>
    <scope>IDENTIFICATION</scope>
</reference>
<protein>
    <submittedName>
        <fullName evidence="2">Secreted protein</fullName>
    </submittedName>
</protein>
<organism evidence="1 2">
    <name type="scientific">Macrostomum lignano</name>
    <dbReference type="NCBI Taxonomy" id="282301"/>
    <lineage>
        <taxon>Eukaryota</taxon>
        <taxon>Metazoa</taxon>
        <taxon>Spiralia</taxon>
        <taxon>Lophotrochozoa</taxon>
        <taxon>Platyhelminthes</taxon>
        <taxon>Rhabditophora</taxon>
        <taxon>Macrostomorpha</taxon>
        <taxon>Macrostomida</taxon>
        <taxon>Macrostomidae</taxon>
        <taxon>Macrostomum</taxon>
    </lineage>
</organism>
<dbReference type="AlphaFoldDB" id="A0A1I8FLT1"/>
<evidence type="ECO:0000313" key="2">
    <source>
        <dbReference type="WBParaSite" id="maker-unitig_40085-snap-gene-0.2-mRNA-1"/>
    </source>
</evidence>